<evidence type="ECO:0000313" key="2">
    <source>
        <dbReference type="EMBL" id="CAA9545624.1"/>
    </source>
</evidence>
<dbReference type="AlphaFoldDB" id="A0A6J4UDW3"/>
<organism evidence="2">
    <name type="scientific">uncultured Thermomicrobiales bacterium</name>
    <dbReference type="NCBI Taxonomy" id="1645740"/>
    <lineage>
        <taxon>Bacteria</taxon>
        <taxon>Pseudomonadati</taxon>
        <taxon>Thermomicrobiota</taxon>
        <taxon>Thermomicrobia</taxon>
        <taxon>Thermomicrobiales</taxon>
        <taxon>environmental samples</taxon>
    </lineage>
</organism>
<sequence>WCWPSAPGDLAAGTPSAAVDLPLGDGPTPRSTLRSGYRTA</sequence>
<accession>A0A6J4UDW3</accession>
<feature type="non-terminal residue" evidence="2">
    <location>
        <position position="1"/>
    </location>
</feature>
<protein>
    <submittedName>
        <fullName evidence="2">Uncharacterized protein</fullName>
    </submittedName>
</protein>
<proteinExistence type="predicted"/>
<reference evidence="2" key="1">
    <citation type="submission" date="2020-02" db="EMBL/GenBank/DDBJ databases">
        <authorList>
            <person name="Meier V. D."/>
        </authorList>
    </citation>
    <scope>NUCLEOTIDE SEQUENCE</scope>
    <source>
        <strain evidence="2">AVDCRST_MAG49</strain>
    </source>
</reference>
<name>A0A6J4UDW3_9BACT</name>
<gene>
    <name evidence="2" type="ORF">AVDCRST_MAG49-1204</name>
</gene>
<feature type="non-terminal residue" evidence="2">
    <location>
        <position position="40"/>
    </location>
</feature>
<evidence type="ECO:0000256" key="1">
    <source>
        <dbReference type="SAM" id="MobiDB-lite"/>
    </source>
</evidence>
<dbReference type="EMBL" id="CADCWG010000076">
    <property type="protein sequence ID" value="CAA9545624.1"/>
    <property type="molecule type" value="Genomic_DNA"/>
</dbReference>
<feature type="region of interest" description="Disordered" evidence="1">
    <location>
        <begin position="13"/>
        <end position="40"/>
    </location>
</feature>